<dbReference type="AlphaFoldDB" id="A0A699YI22"/>
<protein>
    <submittedName>
        <fullName evidence="3">Guanylate cyclase domain-containing protein</fullName>
    </submittedName>
</protein>
<dbReference type="EMBL" id="BLLF01000267">
    <property type="protein sequence ID" value="GFH09837.1"/>
    <property type="molecule type" value="Genomic_DNA"/>
</dbReference>
<feature type="domain" description="Guanylate cyclase" evidence="2">
    <location>
        <begin position="1"/>
        <end position="42"/>
    </location>
</feature>
<dbReference type="Pfam" id="PF00211">
    <property type="entry name" value="Guanylate_cyc"/>
    <property type="match status" value="1"/>
</dbReference>
<dbReference type="GO" id="GO:0035556">
    <property type="term" value="P:intracellular signal transduction"/>
    <property type="evidence" value="ECO:0007669"/>
    <property type="project" value="InterPro"/>
</dbReference>
<keyword evidence="4" id="KW-1185">Reference proteome</keyword>
<dbReference type="InterPro" id="IPR029787">
    <property type="entry name" value="Nucleotide_cyclase"/>
</dbReference>
<evidence type="ECO:0000256" key="1">
    <source>
        <dbReference type="SAM" id="MobiDB-lite"/>
    </source>
</evidence>
<evidence type="ECO:0000259" key="2">
    <source>
        <dbReference type="PROSITE" id="PS50125"/>
    </source>
</evidence>
<dbReference type="Proteomes" id="UP000485058">
    <property type="component" value="Unassembled WGS sequence"/>
</dbReference>
<dbReference type="PROSITE" id="PS50125">
    <property type="entry name" value="GUANYLATE_CYCLASE_2"/>
    <property type="match status" value="1"/>
</dbReference>
<dbReference type="InterPro" id="IPR001054">
    <property type="entry name" value="A/G_cyclase"/>
</dbReference>
<dbReference type="GO" id="GO:0009190">
    <property type="term" value="P:cyclic nucleotide biosynthetic process"/>
    <property type="evidence" value="ECO:0007669"/>
    <property type="project" value="InterPro"/>
</dbReference>
<reference evidence="3 4" key="1">
    <citation type="submission" date="2020-02" db="EMBL/GenBank/DDBJ databases">
        <title>Draft genome sequence of Haematococcus lacustris strain NIES-144.</title>
        <authorList>
            <person name="Morimoto D."/>
            <person name="Nakagawa S."/>
            <person name="Yoshida T."/>
            <person name="Sawayama S."/>
        </authorList>
    </citation>
    <scope>NUCLEOTIDE SEQUENCE [LARGE SCALE GENOMIC DNA]</scope>
    <source>
        <strain evidence="3 4">NIES-144</strain>
    </source>
</reference>
<dbReference type="Gene3D" id="3.30.70.1230">
    <property type="entry name" value="Nucleotide cyclase"/>
    <property type="match status" value="1"/>
</dbReference>
<feature type="non-terminal residue" evidence="3">
    <location>
        <position position="1"/>
    </location>
</feature>
<organism evidence="3 4">
    <name type="scientific">Haematococcus lacustris</name>
    <name type="common">Green alga</name>
    <name type="synonym">Haematococcus pluvialis</name>
    <dbReference type="NCBI Taxonomy" id="44745"/>
    <lineage>
        <taxon>Eukaryota</taxon>
        <taxon>Viridiplantae</taxon>
        <taxon>Chlorophyta</taxon>
        <taxon>core chlorophytes</taxon>
        <taxon>Chlorophyceae</taxon>
        <taxon>CS clade</taxon>
        <taxon>Chlamydomonadales</taxon>
        <taxon>Haematococcaceae</taxon>
        <taxon>Haematococcus</taxon>
    </lineage>
</organism>
<evidence type="ECO:0000313" key="3">
    <source>
        <dbReference type="EMBL" id="GFH09837.1"/>
    </source>
</evidence>
<feature type="region of interest" description="Disordered" evidence="1">
    <location>
        <begin position="52"/>
        <end position="81"/>
    </location>
</feature>
<gene>
    <name evidence="3" type="ORF">HaLaN_05056</name>
</gene>
<proteinExistence type="predicted"/>
<name>A0A699YI22_HAELA</name>
<sequence length="81" mass="8938">MDIAGFTAMSKDVPAEEVIIFLNILFSRFDMLVESHGVQKVRCQLLASAKPRAMGTHPVHTSQVDTVRQRRDGARTSSLAP</sequence>
<dbReference type="SUPFAM" id="SSF55073">
    <property type="entry name" value="Nucleotide cyclase"/>
    <property type="match status" value="1"/>
</dbReference>
<evidence type="ECO:0000313" key="4">
    <source>
        <dbReference type="Proteomes" id="UP000485058"/>
    </source>
</evidence>
<comment type="caution">
    <text evidence="3">The sequence shown here is derived from an EMBL/GenBank/DDBJ whole genome shotgun (WGS) entry which is preliminary data.</text>
</comment>
<accession>A0A699YI22</accession>